<accession>G2P836</accession>
<evidence type="ECO:0000259" key="1">
    <source>
        <dbReference type="Pfam" id="PF12680"/>
    </source>
</evidence>
<organism evidence="2 3">
    <name type="scientific">Streptomyces violaceusniger (strain Tu 4113)</name>
    <dbReference type="NCBI Taxonomy" id="653045"/>
    <lineage>
        <taxon>Bacteria</taxon>
        <taxon>Bacillati</taxon>
        <taxon>Actinomycetota</taxon>
        <taxon>Actinomycetes</taxon>
        <taxon>Kitasatosporales</taxon>
        <taxon>Streptomycetaceae</taxon>
        <taxon>Streptomyces</taxon>
        <taxon>Streptomyces violaceusniger group</taxon>
    </lineage>
</organism>
<reference evidence="2" key="1">
    <citation type="submission" date="2011-08" db="EMBL/GenBank/DDBJ databases">
        <title>Complete sequence of chromosome of Streptomyces violaceusniger Tu 4113.</title>
        <authorList>
            <consortium name="US DOE Joint Genome Institute"/>
            <person name="Lucas S."/>
            <person name="Han J."/>
            <person name="Lapidus A."/>
            <person name="Cheng J.-F."/>
            <person name="Goodwin L."/>
            <person name="Pitluck S."/>
            <person name="Peters L."/>
            <person name="Ivanova N."/>
            <person name="Daligault H."/>
            <person name="Detter J.C."/>
            <person name="Han C."/>
            <person name="Tapia R."/>
            <person name="Land M."/>
            <person name="Hauser L."/>
            <person name="Kyrpides N."/>
            <person name="Ivanova N."/>
            <person name="Pagani I."/>
            <person name="Hagen A."/>
            <person name="Katz L."/>
            <person name="Fiedler H.-P."/>
            <person name="Keasling J."/>
            <person name="Fortman J."/>
            <person name="Woyke T."/>
        </authorList>
    </citation>
    <scope>NUCLEOTIDE SEQUENCE [LARGE SCALE GENOMIC DNA]</scope>
    <source>
        <strain evidence="2">Tu 4113</strain>
    </source>
</reference>
<dbReference type="EMBL" id="CP002994">
    <property type="protein sequence ID" value="AEM85837.1"/>
    <property type="molecule type" value="Genomic_DNA"/>
</dbReference>
<dbReference type="Proteomes" id="UP000008703">
    <property type="component" value="Chromosome"/>
</dbReference>
<evidence type="ECO:0000313" key="2">
    <source>
        <dbReference type="EMBL" id="AEM85837.1"/>
    </source>
</evidence>
<dbReference type="InterPro" id="IPR032710">
    <property type="entry name" value="NTF2-like_dom_sf"/>
</dbReference>
<proteinExistence type="predicted"/>
<evidence type="ECO:0000313" key="3">
    <source>
        <dbReference type="Proteomes" id="UP000008703"/>
    </source>
</evidence>
<dbReference type="InterPro" id="IPR037401">
    <property type="entry name" value="SnoaL-like"/>
</dbReference>
<dbReference type="AlphaFoldDB" id="G2P836"/>
<dbReference type="Pfam" id="PF12680">
    <property type="entry name" value="SnoaL_2"/>
    <property type="match status" value="1"/>
</dbReference>
<sequence>MTTPLPPVVAEYLAAVNAFDLDRMVATFAPDAYVNDARREINGVDAIRRWAEKEMVGDHVTMEVREVVDHHGDTIVRSRYDGTYDKTNLPAELVMSDHFSVRDGKIVSLAVIRNQPSPY</sequence>
<feature type="domain" description="SnoaL-like" evidence="1">
    <location>
        <begin position="9"/>
        <end position="108"/>
    </location>
</feature>
<dbReference type="HOGENOM" id="CLU_148715_0_0_11"/>
<dbReference type="Gene3D" id="3.10.450.50">
    <property type="match status" value="1"/>
</dbReference>
<keyword evidence="3" id="KW-1185">Reference proteome</keyword>
<protein>
    <recommendedName>
        <fullName evidence="1">SnoaL-like domain-containing protein</fullName>
    </recommendedName>
</protein>
<dbReference type="RefSeq" id="WP_014059321.1">
    <property type="nucleotide sequence ID" value="NC_015957.1"/>
</dbReference>
<name>G2P836_STRV4</name>
<gene>
    <name evidence="2" type="ORF">Strvi_6390</name>
</gene>
<dbReference type="eggNOG" id="ENOG5032XFJ">
    <property type="taxonomic scope" value="Bacteria"/>
</dbReference>
<dbReference type="KEGG" id="svl:Strvi_6390"/>
<dbReference type="SUPFAM" id="SSF54427">
    <property type="entry name" value="NTF2-like"/>
    <property type="match status" value="1"/>
</dbReference>